<dbReference type="NCBIfam" id="NF003938">
    <property type="entry name" value="PRK05447.1-1"/>
    <property type="match status" value="1"/>
</dbReference>
<dbReference type="FunFam" id="3.40.50.720:FF:000045">
    <property type="entry name" value="1-deoxy-D-xylulose 5-phosphate reductoisomerase"/>
    <property type="match status" value="1"/>
</dbReference>
<comment type="caution">
    <text evidence="9">Lacks conserved residue(s) required for the propagation of feature annotation.</text>
</comment>
<feature type="binding site" evidence="9">
    <location>
        <position position="207"/>
    </location>
    <ligand>
        <name>NADPH</name>
        <dbReference type="ChEBI" id="CHEBI:57783"/>
    </ligand>
</feature>
<dbReference type="InterPro" id="IPR013512">
    <property type="entry name" value="DXP_reductoisomerase_N"/>
</dbReference>
<evidence type="ECO:0000256" key="7">
    <source>
        <dbReference type="ARBA" id="ARBA00023229"/>
    </source>
</evidence>
<evidence type="ECO:0000256" key="1">
    <source>
        <dbReference type="ARBA" id="ARBA00005094"/>
    </source>
</evidence>
<feature type="binding site" evidence="9">
    <location>
        <position position="201"/>
    </location>
    <ligand>
        <name>1-deoxy-D-xylulose 5-phosphate</name>
        <dbReference type="ChEBI" id="CHEBI:57792"/>
    </ligand>
</feature>
<dbReference type="GO" id="GO:0070402">
    <property type="term" value="F:NADPH binding"/>
    <property type="evidence" value="ECO:0007669"/>
    <property type="project" value="InterPro"/>
</dbReference>
<dbReference type="InterPro" id="IPR036169">
    <property type="entry name" value="DXPR_C_sf"/>
</dbReference>
<dbReference type="Proteomes" id="UP000283734">
    <property type="component" value="Unassembled WGS sequence"/>
</dbReference>
<comment type="caution">
    <text evidence="13">The sequence shown here is derived from an EMBL/GenBank/DDBJ whole genome shotgun (WGS) entry which is preliminary data.</text>
</comment>
<keyword evidence="7 9" id="KW-0414">Isoprene biosynthesis</keyword>
<dbReference type="Gene3D" id="3.40.50.720">
    <property type="entry name" value="NAD(P)-binding Rossmann-like Domain"/>
    <property type="match status" value="1"/>
</dbReference>
<keyword evidence="4 9" id="KW-0521">NADP</keyword>
<feature type="binding site" evidence="9">
    <location>
        <position position="219"/>
    </location>
    <ligand>
        <name>1-deoxy-D-xylulose 5-phosphate</name>
        <dbReference type="ChEBI" id="CHEBI:57792"/>
    </ligand>
</feature>
<keyword evidence="5 9" id="KW-0560">Oxidoreductase</keyword>
<keyword evidence="3 9" id="KW-0479">Metal-binding</keyword>
<dbReference type="GO" id="GO:0030604">
    <property type="term" value="F:1-deoxy-D-xylulose-5-phosphate reductoisomerase activity"/>
    <property type="evidence" value="ECO:0007669"/>
    <property type="project" value="UniProtKB-UniRule"/>
</dbReference>
<dbReference type="InterPro" id="IPR026877">
    <property type="entry name" value="DXPR_C"/>
</dbReference>
<evidence type="ECO:0000256" key="5">
    <source>
        <dbReference type="ARBA" id="ARBA00023002"/>
    </source>
</evidence>
<feature type="binding site" evidence="9">
    <location>
        <position position="127"/>
    </location>
    <ligand>
        <name>NADPH</name>
        <dbReference type="ChEBI" id="CHEBI:57783"/>
    </ligand>
</feature>
<dbReference type="PANTHER" id="PTHR30525:SF0">
    <property type="entry name" value="1-DEOXY-D-XYLULOSE 5-PHOSPHATE REDUCTOISOMERASE, CHLOROPLASTIC"/>
    <property type="match status" value="1"/>
</dbReference>
<accession>A0A418Y2T5</accession>
<dbReference type="AlphaFoldDB" id="A0A418Y2T5"/>
<comment type="pathway">
    <text evidence="1 9">Isoprenoid biosynthesis; isopentenyl diphosphate biosynthesis via DXP pathway; isopentenyl diphosphate from 1-deoxy-D-xylulose 5-phosphate: step 1/6.</text>
</comment>
<dbReference type="SUPFAM" id="SSF51735">
    <property type="entry name" value="NAD(P)-binding Rossmann-fold domains"/>
    <property type="match status" value="1"/>
</dbReference>
<dbReference type="PIRSF" id="PIRSF006205">
    <property type="entry name" value="Dxp_reductismrs"/>
    <property type="match status" value="1"/>
</dbReference>
<feature type="binding site" evidence="9">
    <location>
        <position position="14"/>
    </location>
    <ligand>
        <name>NADPH</name>
        <dbReference type="ChEBI" id="CHEBI:57783"/>
    </ligand>
</feature>
<feature type="domain" description="1-deoxy-D-xylulose 5-phosphate reductoisomerase C-terminal" evidence="11">
    <location>
        <begin position="147"/>
        <end position="231"/>
    </location>
</feature>
<evidence type="ECO:0000259" key="12">
    <source>
        <dbReference type="Pfam" id="PF13288"/>
    </source>
</evidence>
<feature type="binding site" evidence="9">
    <location>
        <position position="12"/>
    </location>
    <ligand>
        <name>NADPH</name>
        <dbReference type="ChEBI" id="CHEBI:57783"/>
    </ligand>
</feature>
<feature type="binding site" evidence="9">
    <location>
        <position position="214"/>
    </location>
    <ligand>
        <name>1-deoxy-D-xylulose 5-phosphate</name>
        <dbReference type="ChEBI" id="CHEBI:57792"/>
    </ligand>
</feature>
<reference evidence="13 14" key="1">
    <citation type="submission" date="2018-09" db="EMBL/GenBank/DDBJ databases">
        <title>Alcanivorax profundi sp. nov., isolated from 1000 m-depth seawater of the Mariana Trench.</title>
        <authorList>
            <person name="Liu J."/>
        </authorList>
    </citation>
    <scope>NUCLEOTIDE SEQUENCE [LARGE SCALE GENOMIC DNA]</scope>
    <source>
        <strain evidence="13 14">MTEO17</strain>
    </source>
</reference>
<dbReference type="HAMAP" id="MF_00183">
    <property type="entry name" value="DXP_reductoisom"/>
    <property type="match status" value="1"/>
</dbReference>
<dbReference type="GO" id="GO:0016853">
    <property type="term" value="F:isomerase activity"/>
    <property type="evidence" value="ECO:0007669"/>
    <property type="project" value="UniProtKB-KW"/>
</dbReference>
<feature type="binding site" evidence="9">
    <location>
        <position position="151"/>
    </location>
    <ligand>
        <name>Mn(2+)</name>
        <dbReference type="ChEBI" id="CHEBI:29035"/>
    </ligand>
</feature>
<feature type="binding site" evidence="9">
    <location>
        <position position="126"/>
    </location>
    <ligand>
        <name>1-deoxy-D-xylulose 5-phosphate</name>
        <dbReference type="ChEBI" id="CHEBI:57792"/>
    </ligand>
</feature>
<dbReference type="EC" id="1.1.1.267" evidence="9"/>
<dbReference type="Gene3D" id="1.10.1740.10">
    <property type="match status" value="1"/>
</dbReference>
<dbReference type="RefSeq" id="WP_119917469.1">
    <property type="nucleotide sequence ID" value="NZ_QYYA01000001.1"/>
</dbReference>
<evidence type="ECO:0000256" key="4">
    <source>
        <dbReference type="ARBA" id="ARBA00022857"/>
    </source>
</evidence>
<dbReference type="Pfam" id="PF08436">
    <property type="entry name" value="DXP_redisom_C"/>
    <property type="match status" value="1"/>
</dbReference>
<feature type="domain" description="DXP reductoisomerase C-terminal" evidence="12">
    <location>
        <begin position="263"/>
        <end position="378"/>
    </location>
</feature>
<feature type="binding site" evidence="9">
    <location>
        <position position="153"/>
    </location>
    <ligand>
        <name>1-deoxy-D-xylulose 5-phosphate</name>
        <dbReference type="ChEBI" id="CHEBI:57792"/>
    </ligand>
</feature>
<feature type="domain" description="1-deoxy-D-xylulose 5-phosphate reductoisomerase N-terminal" evidence="10">
    <location>
        <begin position="5"/>
        <end position="133"/>
    </location>
</feature>
<dbReference type="Pfam" id="PF13288">
    <property type="entry name" value="DXPR_C"/>
    <property type="match status" value="1"/>
</dbReference>
<feature type="binding site" evidence="9">
    <location>
        <position position="152"/>
    </location>
    <ligand>
        <name>1-deoxy-D-xylulose 5-phosphate</name>
        <dbReference type="ChEBI" id="CHEBI:57792"/>
    </ligand>
</feature>
<dbReference type="InterPro" id="IPR003821">
    <property type="entry name" value="DXP_reductoisomerase"/>
</dbReference>
<comment type="similarity">
    <text evidence="2 9">Belongs to the DXR family.</text>
</comment>
<evidence type="ECO:0000256" key="3">
    <source>
        <dbReference type="ARBA" id="ARBA00022723"/>
    </source>
</evidence>
<feature type="binding site" evidence="9">
    <location>
        <position position="153"/>
    </location>
    <ligand>
        <name>Mn(2+)</name>
        <dbReference type="ChEBI" id="CHEBI:29035"/>
    </ligand>
</feature>
<feature type="binding site" evidence="9">
    <location>
        <position position="223"/>
    </location>
    <ligand>
        <name>Mn(2+)</name>
        <dbReference type="ChEBI" id="CHEBI:29035"/>
    </ligand>
</feature>
<dbReference type="GO" id="GO:0030145">
    <property type="term" value="F:manganese ion binding"/>
    <property type="evidence" value="ECO:0007669"/>
    <property type="project" value="TreeGrafter"/>
</dbReference>
<proteinExistence type="inferred from homology"/>
<comment type="cofactor">
    <cofactor evidence="9">
        <name>Mg(2+)</name>
        <dbReference type="ChEBI" id="CHEBI:18420"/>
    </cofactor>
    <cofactor evidence="9">
        <name>Mn(2+)</name>
        <dbReference type="ChEBI" id="CHEBI:29035"/>
    </cofactor>
</comment>
<evidence type="ECO:0000256" key="8">
    <source>
        <dbReference type="ARBA" id="ARBA00048543"/>
    </source>
</evidence>
<feature type="binding site" evidence="9">
    <location>
        <position position="37"/>
    </location>
    <ligand>
        <name>NADPH</name>
        <dbReference type="ChEBI" id="CHEBI:57783"/>
    </ligand>
</feature>
<dbReference type="GO" id="GO:0051484">
    <property type="term" value="P:isopentenyl diphosphate biosynthetic process, methylerythritol 4-phosphate pathway involved in terpenoid biosynthetic process"/>
    <property type="evidence" value="ECO:0007669"/>
    <property type="project" value="TreeGrafter"/>
</dbReference>
<dbReference type="Pfam" id="PF02670">
    <property type="entry name" value="DXP_reductoisom"/>
    <property type="match status" value="1"/>
</dbReference>
<keyword evidence="6 9" id="KW-0464">Manganese</keyword>
<comment type="function">
    <text evidence="9">Catalyzes the NADPH-dependent rearrangement and reduction of 1-deoxy-D-xylulose-5-phosphate (DXP) to 2-C-methyl-D-erythritol 4-phosphate (MEP).</text>
</comment>
<name>A0A418Y2T5_9GAMM</name>
<dbReference type="SUPFAM" id="SSF69055">
    <property type="entry name" value="1-deoxy-D-xylulose-5-phosphate reductoisomerase, C-terminal domain"/>
    <property type="match status" value="1"/>
</dbReference>
<evidence type="ECO:0000313" key="13">
    <source>
        <dbReference type="EMBL" id="RJG19846.1"/>
    </source>
</evidence>
<protein>
    <recommendedName>
        <fullName evidence="9">1-deoxy-D-xylulose 5-phosphate reductoisomerase</fullName>
        <shortName evidence="9">DXP reductoisomerase</shortName>
        <ecNumber evidence="9">1.1.1.267</ecNumber>
    </recommendedName>
    <alternativeName>
        <fullName evidence="9">1-deoxyxylulose-5-phosphate reductoisomerase</fullName>
    </alternativeName>
    <alternativeName>
        <fullName evidence="9">2-C-methyl-D-erythritol 4-phosphate synthase</fullName>
    </alternativeName>
</protein>
<feature type="binding site" evidence="9">
    <location>
        <position position="125"/>
    </location>
    <ligand>
        <name>NADPH</name>
        <dbReference type="ChEBI" id="CHEBI:57783"/>
    </ligand>
</feature>
<evidence type="ECO:0000259" key="11">
    <source>
        <dbReference type="Pfam" id="PF08436"/>
    </source>
</evidence>
<feature type="binding site" evidence="9">
    <location>
        <position position="223"/>
    </location>
    <ligand>
        <name>1-deoxy-D-xylulose 5-phosphate</name>
        <dbReference type="ChEBI" id="CHEBI:57792"/>
    </ligand>
</feature>
<feature type="binding site" evidence="9">
    <location>
        <position position="13"/>
    </location>
    <ligand>
        <name>NADPH</name>
        <dbReference type="ChEBI" id="CHEBI:57783"/>
    </ligand>
</feature>
<dbReference type="OrthoDB" id="9806546at2"/>
<dbReference type="InterPro" id="IPR036291">
    <property type="entry name" value="NAD(P)-bd_dom_sf"/>
</dbReference>
<evidence type="ECO:0000256" key="6">
    <source>
        <dbReference type="ARBA" id="ARBA00023211"/>
    </source>
</evidence>
<dbReference type="UniPathway" id="UPA00056">
    <property type="reaction ID" value="UER00092"/>
</dbReference>
<keyword evidence="14" id="KW-1185">Reference proteome</keyword>
<dbReference type="NCBIfam" id="TIGR00243">
    <property type="entry name" value="Dxr"/>
    <property type="match status" value="1"/>
</dbReference>
<feature type="binding site" evidence="9">
    <location>
        <position position="11"/>
    </location>
    <ligand>
        <name>NADPH</name>
        <dbReference type="ChEBI" id="CHEBI:57783"/>
    </ligand>
</feature>
<sequence length="390" mass="41335">MTQQITVLGATGSIGQQTLDVVARHPDRYRIFALTAATRWQRLAEQCLASGARYAAMTDPAAAELLRNHLQAAGSDTEVLAGEEALMALAAHEQADTVVAAIVGAAGVRPTLAAVEKGKRVLLANKEALVVTGSLFMDAVKRHGATLLPLDSEHNAIFQCLPEGGVDGGVERLLLTASGGPFRTFTSQQLAQVTPAMAVKHPNWDMGPKISVDSATLMNKGLEFIEACWLFDVTPEQIEVVVHPQSVVHSMVAYRDGSVLAQMGTPDMRTPIACGLSWPERVESGAQRLDFTRLAGLDFEAPDTARFPCLSLARAAMESGGTATAVLNAANEEAVAAFLAGKLDFMGIPAVVEQALERQAAPVCGDVDAVMEIDRQARGLAGRLIEERGC</sequence>
<dbReference type="SUPFAM" id="SSF55347">
    <property type="entry name" value="Glyceraldehyde-3-phosphate dehydrogenase-like, C-terminal domain"/>
    <property type="match status" value="1"/>
</dbReference>
<feature type="binding site" evidence="9">
    <location>
        <position position="178"/>
    </location>
    <ligand>
        <name>1-deoxy-D-xylulose 5-phosphate</name>
        <dbReference type="ChEBI" id="CHEBI:57792"/>
    </ligand>
</feature>
<evidence type="ECO:0000256" key="2">
    <source>
        <dbReference type="ARBA" id="ARBA00006825"/>
    </source>
</evidence>
<gene>
    <name evidence="9" type="primary">dxr</name>
    <name evidence="13" type="ORF">D4A39_03085</name>
</gene>
<dbReference type="NCBIfam" id="NF009114">
    <property type="entry name" value="PRK12464.1"/>
    <property type="match status" value="1"/>
</dbReference>
<keyword evidence="13" id="KW-0413">Isomerase</keyword>
<dbReference type="PANTHER" id="PTHR30525">
    <property type="entry name" value="1-DEOXY-D-XYLULOSE 5-PHOSPHATE REDUCTOISOMERASE"/>
    <property type="match status" value="1"/>
</dbReference>
<feature type="binding site" evidence="9">
    <location>
        <position position="220"/>
    </location>
    <ligand>
        <name>1-deoxy-D-xylulose 5-phosphate</name>
        <dbReference type="ChEBI" id="CHEBI:57792"/>
    </ligand>
</feature>
<dbReference type="InterPro" id="IPR013644">
    <property type="entry name" value="DXP_reductoisomerase_C"/>
</dbReference>
<keyword evidence="9" id="KW-0460">Magnesium</keyword>
<dbReference type="EMBL" id="QYYA01000001">
    <property type="protein sequence ID" value="RJG19846.1"/>
    <property type="molecule type" value="Genomic_DNA"/>
</dbReference>
<organism evidence="13 14">
    <name type="scientific">Alcanivorax profundi</name>
    <dbReference type="NCBI Taxonomy" id="2338368"/>
    <lineage>
        <taxon>Bacteria</taxon>
        <taxon>Pseudomonadati</taxon>
        <taxon>Pseudomonadota</taxon>
        <taxon>Gammaproteobacteria</taxon>
        <taxon>Oceanospirillales</taxon>
        <taxon>Alcanivoracaceae</taxon>
        <taxon>Alcanivorax</taxon>
    </lineage>
</organism>
<comment type="catalytic activity">
    <reaction evidence="8">
        <text>2-C-methyl-D-erythritol 4-phosphate + NADP(+) = 1-deoxy-D-xylulose 5-phosphate + NADPH + H(+)</text>
        <dbReference type="Rhea" id="RHEA:13717"/>
        <dbReference type="ChEBI" id="CHEBI:15378"/>
        <dbReference type="ChEBI" id="CHEBI:57783"/>
        <dbReference type="ChEBI" id="CHEBI:57792"/>
        <dbReference type="ChEBI" id="CHEBI:58262"/>
        <dbReference type="ChEBI" id="CHEBI:58349"/>
        <dbReference type="EC" id="1.1.1.267"/>
    </reaction>
    <physiologicalReaction direction="right-to-left" evidence="8">
        <dbReference type="Rhea" id="RHEA:13719"/>
    </physiologicalReaction>
</comment>
<evidence type="ECO:0000313" key="14">
    <source>
        <dbReference type="Proteomes" id="UP000283734"/>
    </source>
</evidence>
<evidence type="ECO:0000259" key="10">
    <source>
        <dbReference type="Pfam" id="PF02670"/>
    </source>
</evidence>
<evidence type="ECO:0000256" key="9">
    <source>
        <dbReference type="HAMAP-Rule" id="MF_00183"/>
    </source>
</evidence>